<protein>
    <submittedName>
        <fullName evidence="2">Uncharacterized protein</fullName>
    </submittedName>
</protein>
<keyword evidence="1" id="KW-0812">Transmembrane</keyword>
<dbReference type="EMBL" id="CP001032">
    <property type="protein sequence ID" value="ACB76321.1"/>
    <property type="molecule type" value="Genomic_DNA"/>
</dbReference>
<dbReference type="Proteomes" id="UP000007013">
    <property type="component" value="Chromosome"/>
</dbReference>
<keyword evidence="1" id="KW-1133">Transmembrane helix</keyword>
<accession>B1ZYZ8</accession>
<sequence length="117" mass="12706">MKKLLSLSALFVLAGYAVVDLAKFSGAALPSVLNAGNAFVLFATLGFALLLHADYGRKVRPIPLPVRAKLPRWHSVAVAQRHVYAIRRGVEAARLAPAPSRVVVFPRRVSSRHERAA</sequence>
<evidence type="ECO:0000256" key="1">
    <source>
        <dbReference type="SAM" id="Phobius"/>
    </source>
</evidence>
<dbReference type="AlphaFoldDB" id="B1ZYZ8"/>
<keyword evidence="1" id="KW-0472">Membrane</keyword>
<dbReference type="RefSeq" id="WP_012375850.1">
    <property type="nucleotide sequence ID" value="NC_010571.1"/>
</dbReference>
<proteinExistence type="predicted"/>
<organism evidence="2 3">
    <name type="scientific">Opitutus terrae (strain DSM 11246 / JCM 15787 / PB90-1)</name>
    <dbReference type="NCBI Taxonomy" id="452637"/>
    <lineage>
        <taxon>Bacteria</taxon>
        <taxon>Pseudomonadati</taxon>
        <taxon>Verrucomicrobiota</taxon>
        <taxon>Opitutia</taxon>
        <taxon>Opitutales</taxon>
        <taxon>Opitutaceae</taxon>
        <taxon>Opitutus</taxon>
    </lineage>
</organism>
<dbReference type="HOGENOM" id="CLU_2082434_0_0_0"/>
<dbReference type="KEGG" id="ote:Oter_3041"/>
<name>B1ZYZ8_OPITP</name>
<reference evidence="2 3" key="1">
    <citation type="journal article" date="2011" name="J. Bacteriol.">
        <title>Genome sequence of the verrucomicrobium Opitutus terrae PB90-1, an abundant inhabitant of rice paddy soil ecosystems.</title>
        <authorList>
            <person name="van Passel M.W."/>
            <person name="Kant R."/>
            <person name="Palva A."/>
            <person name="Copeland A."/>
            <person name="Lucas S."/>
            <person name="Lapidus A."/>
            <person name="Glavina del Rio T."/>
            <person name="Pitluck S."/>
            <person name="Goltsman E."/>
            <person name="Clum A."/>
            <person name="Sun H."/>
            <person name="Schmutz J."/>
            <person name="Larimer F.W."/>
            <person name="Land M.L."/>
            <person name="Hauser L."/>
            <person name="Kyrpides N."/>
            <person name="Mikhailova N."/>
            <person name="Richardson P.P."/>
            <person name="Janssen P.H."/>
            <person name="de Vos W.M."/>
            <person name="Smidt H."/>
        </authorList>
    </citation>
    <scope>NUCLEOTIDE SEQUENCE [LARGE SCALE GENOMIC DNA]</scope>
    <source>
        <strain evidence="3">DSM 11246 / JCM 15787 / PB90-1</strain>
    </source>
</reference>
<feature type="transmembrane region" description="Helical" evidence="1">
    <location>
        <begin position="32"/>
        <end position="51"/>
    </location>
</feature>
<keyword evidence="3" id="KW-1185">Reference proteome</keyword>
<gene>
    <name evidence="2" type="ordered locus">Oter_3041</name>
</gene>
<evidence type="ECO:0000313" key="3">
    <source>
        <dbReference type="Proteomes" id="UP000007013"/>
    </source>
</evidence>
<evidence type="ECO:0000313" key="2">
    <source>
        <dbReference type="EMBL" id="ACB76321.1"/>
    </source>
</evidence>